<keyword evidence="1" id="KW-0732">Signal</keyword>
<feature type="chain" id="PRO_5045523720" evidence="1">
    <location>
        <begin position="21"/>
        <end position="297"/>
    </location>
</feature>
<dbReference type="Proteomes" id="UP000783588">
    <property type="component" value="Unassembled WGS sequence"/>
</dbReference>
<evidence type="ECO:0000313" key="3">
    <source>
        <dbReference type="EMBL" id="MBU5490240.1"/>
    </source>
</evidence>
<proteinExistence type="predicted"/>
<name>A0ABS6ETS2_9FIRM</name>
<keyword evidence="4" id="KW-1185">Reference proteome</keyword>
<dbReference type="InterPro" id="IPR010916">
    <property type="entry name" value="TonB_box_CS"/>
</dbReference>
<comment type="caution">
    <text evidence="3">The sequence shown here is derived from an EMBL/GenBank/DDBJ whole genome shotgun (WGS) entry which is preliminary data.</text>
</comment>
<protein>
    <submittedName>
        <fullName evidence="3">DUF5011 domain-containing protein</fullName>
    </submittedName>
</protein>
<evidence type="ECO:0000256" key="1">
    <source>
        <dbReference type="SAM" id="SignalP"/>
    </source>
</evidence>
<sequence length="297" mass="31957">MRRTRIFTIVLFVIAAAAFAVSQVMQMMTDKSGPAISMDTDSITVSAEASEKDLLQGVTAQDNTDGDVSQNLMIENMSNLMEGDTRTMTIVAFDSDGNVSKAQRSVTYNDYHAPQFTLDGPLQYALGADDVLDNIGATDQLDGNLSASVKITDKYRIPNDTEGEYPLEFTVTNSAGDVSRLTATVTMLSQSDYNSSAKIGLSNYLIYIDKGKKIDPMSYVKDIEIGDTTYTKQENGSFTAPSTAAAVGQTATALPASSISVSGSVNRKKPGTYELTYTMQDKNGRTGSTRLIVVVTE</sequence>
<dbReference type="Pfam" id="PF16403">
    <property type="entry name" value="Bact_surface_Ig-like"/>
    <property type="match status" value="1"/>
</dbReference>
<dbReference type="EMBL" id="JAHLQI010000002">
    <property type="protein sequence ID" value="MBU5490240.1"/>
    <property type="molecule type" value="Genomic_DNA"/>
</dbReference>
<dbReference type="PROSITE" id="PS00430">
    <property type="entry name" value="TONB_DEPENDENT_REC_1"/>
    <property type="match status" value="1"/>
</dbReference>
<reference evidence="3 4" key="1">
    <citation type="submission" date="2021-06" db="EMBL/GenBank/DDBJ databases">
        <authorList>
            <person name="Sun Q."/>
            <person name="Li D."/>
        </authorList>
    </citation>
    <scope>NUCLEOTIDE SEQUENCE [LARGE SCALE GENOMIC DNA]</scope>
    <source>
        <strain evidence="3 4">MSJd-7</strain>
    </source>
</reference>
<evidence type="ECO:0000313" key="4">
    <source>
        <dbReference type="Proteomes" id="UP000783588"/>
    </source>
</evidence>
<gene>
    <name evidence="3" type="ORF">KQI75_06330</name>
</gene>
<organism evidence="3 4">
    <name type="scientific">Butyricicoccus intestinisimiae</name>
    <dbReference type="NCBI Taxonomy" id="2841509"/>
    <lineage>
        <taxon>Bacteria</taxon>
        <taxon>Bacillati</taxon>
        <taxon>Bacillota</taxon>
        <taxon>Clostridia</taxon>
        <taxon>Eubacteriales</taxon>
        <taxon>Butyricicoccaceae</taxon>
        <taxon>Butyricicoccus</taxon>
    </lineage>
</organism>
<feature type="signal peptide" evidence="1">
    <location>
        <begin position="1"/>
        <end position="20"/>
    </location>
</feature>
<dbReference type="InterPro" id="IPR032179">
    <property type="entry name" value="Cry22Aa_Ig-like"/>
</dbReference>
<feature type="domain" description="Pesticidal crystal protein Cry22Aa Ig-like" evidence="2">
    <location>
        <begin position="229"/>
        <end position="288"/>
    </location>
</feature>
<accession>A0ABS6ETS2</accession>
<dbReference type="RefSeq" id="WP_216469875.1">
    <property type="nucleotide sequence ID" value="NZ_JAHLQI010000002.1"/>
</dbReference>
<evidence type="ECO:0000259" key="2">
    <source>
        <dbReference type="Pfam" id="PF16403"/>
    </source>
</evidence>